<dbReference type="CDD" id="cd07516">
    <property type="entry name" value="HAD_Pase"/>
    <property type="match status" value="1"/>
</dbReference>
<dbReference type="InterPro" id="IPR036412">
    <property type="entry name" value="HAD-like_sf"/>
</dbReference>
<dbReference type="Pfam" id="PF08282">
    <property type="entry name" value="Hydrolase_3"/>
    <property type="match status" value="1"/>
</dbReference>
<dbReference type="EMBL" id="BAABAE010000001">
    <property type="protein sequence ID" value="GAA3728392.1"/>
    <property type="molecule type" value="Genomic_DNA"/>
</dbReference>
<dbReference type="SFLD" id="SFLDG01140">
    <property type="entry name" value="C2.B:_Phosphomannomutase_and_P"/>
    <property type="match status" value="1"/>
</dbReference>
<name>A0ABP7EZM0_9MICO</name>
<dbReference type="InterPro" id="IPR023214">
    <property type="entry name" value="HAD_sf"/>
</dbReference>
<dbReference type="SFLD" id="SFLDS00003">
    <property type="entry name" value="Haloacid_Dehalogenase"/>
    <property type="match status" value="1"/>
</dbReference>
<protein>
    <submittedName>
        <fullName evidence="1">Cof-type HAD-IIB family hydrolase</fullName>
    </submittedName>
</protein>
<reference evidence="2" key="1">
    <citation type="journal article" date="2019" name="Int. J. Syst. Evol. Microbiol.">
        <title>The Global Catalogue of Microorganisms (GCM) 10K type strain sequencing project: providing services to taxonomists for standard genome sequencing and annotation.</title>
        <authorList>
            <consortium name="The Broad Institute Genomics Platform"/>
            <consortium name="The Broad Institute Genome Sequencing Center for Infectious Disease"/>
            <person name="Wu L."/>
            <person name="Ma J."/>
        </authorList>
    </citation>
    <scope>NUCLEOTIDE SEQUENCE [LARGE SCALE GENOMIC DNA]</scope>
    <source>
        <strain evidence="2">JCM 16949</strain>
    </source>
</reference>
<dbReference type="PANTHER" id="PTHR10000:SF8">
    <property type="entry name" value="HAD SUPERFAMILY HYDROLASE-LIKE, TYPE 3"/>
    <property type="match status" value="1"/>
</dbReference>
<keyword evidence="1" id="KW-0378">Hydrolase</keyword>
<dbReference type="InterPro" id="IPR000150">
    <property type="entry name" value="Cof"/>
</dbReference>
<dbReference type="Gene3D" id="3.30.1240.10">
    <property type="match status" value="1"/>
</dbReference>
<gene>
    <name evidence="1" type="ORF">GCM10022239_01450</name>
</gene>
<dbReference type="Proteomes" id="UP001501004">
    <property type="component" value="Unassembled WGS sequence"/>
</dbReference>
<keyword evidence="2" id="KW-1185">Reference proteome</keyword>
<proteinExistence type="predicted"/>
<evidence type="ECO:0000313" key="1">
    <source>
        <dbReference type="EMBL" id="GAA3728392.1"/>
    </source>
</evidence>
<dbReference type="PANTHER" id="PTHR10000">
    <property type="entry name" value="PHOSPHOSERINE PHOSPHATASE"/>
    <property type="match status" value="1"/>
</dbReference>
<dbReference type="NCBIfam" id="TIGR00099">
    <property type="entry name" value="Cof-subfamily"/>
    <property type="match status" value="1"/>
</dbReference>
<sequence length="267" mass="27882">MRLVAIDLDGTLLDPDHALRATTIRAVTDAVDAGLDVVIASSRGPASIQPIMGRLGLTGEFIAAQGAITGRFAPDGTLTVIDETPIPLPLAQKVVTAALRLAASVSWIAGMEWSVPWMDAQVDEQTEVLGRQPVIRDLRTATQPPHKLLAIVHKSRVDMVDPLLRMLPPGVTATLSHPNFVEITAEGVDKGAALERLCHRHGIAAGEVAAIGDGHNDAGMLRFAGTAVAMGNAVAELRAEASLITGSNAEDGVAAALRTLVAARSRS</sequence>
<comment type="caution">
    <text evidence="1">The sequence shown here is derived from an EMBL/GenBank/DDBJ whole genome shotgun (WGS) entry which is preliminary data.</text>
</comment>
<dbReference type="Gene3D" id="3.40.50.1000">
    <property type="entry name" value="HAD superfamily/HAD-like"/>
    <property type="match status" value="1"/>
</dbReference>
<dbReference type="GO" id="GO:0016787">
    <property type="term" value="F:hydrolase activity"/>
    <property type="evidence" value="ECO:0007669"/>
    <property type="project" value="UniProtKB-KW"/>
</dbReference>
<dbReference type="SUPFAM" id="SSF56784">
    <property type="entry name" value="HAD-like"/>
    <property type="match status" value="1"/>
</dbReference>
<accession>A0ABP7EZM0</accession>
<evidence type="ECO:0000313" key="2">
    <source>
        <dbReference type="Proteomes" id="UP001501004"/>
    </source>
</evidence>
<organism evidence="1 2">
    <name type="scientific">Leifsonella bigeumensis</name>
    <dbReference type="NCBI Taxonomy" id="433643"/>
    <lineage>
        <taxon>Bacteria</taxon>
        <taxon>Bacillati</taxon>
        <taxon>Actinomycetota</taxon>
        <taxon>Actinomycetes</taxon>
        <taxon>Micrococcales</taxon>
        <taxon>Microbacteriaceae</taxon>
        <taxon>Leifsonella</taxon>
    </lineage>
</organism>